<reference evidence="2" key="1">
    <citation type="journal article" date="2019" name="Int. J. Syst. Evol. Microbiol.">
        <title>The Global Catalogue of Microorganisms (GCM) 10K type strain sequencing project: providing services to taxonomists for standard genome sequencing and annotation.</title>
        <authorList>
            <consortium name="The Broad Institute Genomics Platform"/>
            <consortium name="The Broad Institute Genome Sequencing Center for Infectious Disease"/>
            <person name="Wu L."/>
            <person name="Ma J."/>
        </authorList>
    </citation>
    <scope>NUCLEOTIDE SEQUENCE [LARGE SCALE GENOMIC DNA]</scope>
    <source>
        <strain evidence="2">NBRC 12467</strain>
    </source>
</reference>
<comment type="caution">
    <text evidence="1">The sequence shown here is derived from an EMBL/GenBank/DDBJ whole genome shotgun (WGS) entry which is preliminary data.</text>
</comment>
<dbReference type="Proteomes" id="UP001156708">
    <property type="component" value="Unassembled WGS sequence"/>
</dbReference>
<dbReference type="AlphaFoldDB" id="A0AA37WAQ9"/>
<keyword evidence="2" id="KW-1185">Reference proteome</keyword>
<evidence type="ECO:0000313" key="2">
    <source>
        <dbReference type="Proteomes" id="UP001156708"/>
    </source>
</evidence>
<dbReference type="EMBL" id="BSNZ01000026">
    <property type="protein sequence ID" value="GLQ85790.1"/>
    <property type="molecule type" value="Genomic_DNA"/>
</dbReference>
<name>A0AA37WAQ9_9PROT</name>
<organism evidence="1 2">
    <name type="scientific">Gluconobacter sphaericus NBRC 12467</name>
    <dbReference type="NCBI Taxonomy" id="1307951"/>
    <lineage>
        <taxon>Bacteria</taxon>
        <taxon>Pseudomonadati</taxon>
        <taxon>Pseudomonadota</taxon>
        <taxon>Alphaproteobacteria</taxon>
        <taxon>Acetobacterales</taxon>
        <taxon>Acetobacteraceae</taxon>
        <taxon>Gluconobacter</taxon>
    </lineage>
</organism>
<gene>
    <name evidence="1" type="ORF">GCM10007872_27000</name>
</gene>
<sequence>MREATPRARAEIITTEKKETGVSDPTGQPAAEVALRANLTLIFDAMQAHGVKAVKVEYEAKEGWWTTLHVTADDSPDLFEDLSLEKAVAALGPDQTIAPLFPNSFDLVVWHCVETVIRRVQTDYDTDEDGSYGTATLTLETRQLEVEHIERVVSHLAHSLTA</sequence>
<evidence type="ECO:0000313" key="1">
    <source>
        <dbReference type="EMBL" id="GLQ85790.1"/>
    </source>
</evidence>
<proteinExistence type="predicted"/>
<accession>A0AA37WAQ9</accession>
<protein>
    <submittedName>
        <fullName evidence="1">Uncharacterized protein</fullName>
    </submittedName>
</protein>